<protein>
    <recommendedName>
        <fullName evidence="2">histidine kinase</fullName>
        <ecNumber evidence="2">2.7.13.3</ecNumber>
    </recommendedName>
</protein>
<dbReference type="InterPro" id="IPR035965">
    <property type="entry name" value="PAS-like_dom_sf"/>
</dbReference>
<dbReference type="InterPro" id="IPR003594">
    <property type="entry name" value="HATPase_dom"/>
</dbReference>
<dbReference type="InterPro" id="IPR050736">
    <property type="entry name" value="Sensor_HK_Regulatory"/>
</dbReference>
<dbReference type="PROSITE" id="PS50109">
    <property type="entry name" value="HIS_KIN"/>
    <property type="match status" value="1"/>
</dbReference>
<evidence type="ECO:0000256" key="2">
    <source>
        <dbReference type="ARBA" id="ARBA00012438"/>
    </source>
</evidence>
<dbReference type="EMBL" id="MFEO01000030">
    <property type="protein sequence ID" value="OGE88737.1"/>
    <property type="molecule type" value="Genomic_DNA"/>
</dbReference>
<dbReference type="STRING" id="1817828.A2722_02440"/>
<dbReference type="PROSITE" id="PS50112">
    <property type="entry name" value="PAS"/>
    <property type="match status" value="1"/>
</dbReference>
<evidence type="ECO:0000256" key="1">
    <source>
        <dbReference type="ARBA" id="ARBA00000085"/>
    </source>
</evidence>
<dbReference type="CDD" id="cd00082">
    <property type="entry name" value="HisKA"/>
    <property type="match status" value="1"/>
</dbReference>
<dbReference type="Pfam" id="PF02518">
    <property type="entry name" value="HATPase_c"/>
    <property type="match status" value="1"/>
</dbReference>
<dbReference type="SMART" id="SM00388">
    <property type="entry name" value="HisKA"/>
    <property type="match status" value="1"/>
</dbReference>
<dbReference type="PRINTS" id="PR00344">
    <property type="entry name" value="BCTRLSENSOR"/>
</dbReference>
<evidence type="ECO:0000256" key="3">
    <source>
        <dbReference type="ARBA" id="ARBA00022553"/>
    </source>
</evidence>
<evidence type="ECO:0000256" key="5">
    <source>
        <dbReference type="ARBA" id="ARBA00022777"/>
    </source>
</evidence>
<sequence length="588" mass="65142">MSLTLSVTNLFLLLGIFTVVVVTIFLFEFRRVRTSLMLRESEMTRRMYQLSILREIGERIGYSLKIEHIIEVIVGSLRRLLEYSTVAYMLLSTSPEGKARITFNLNVERPVHPKFIEGVKRTMLGSLNTLMGKEFTLEDIDETISGTITDPTAAESIGSFFNVPIVIDSSPIGLLNISDPSTGKYRHKEVEILFTIMSQASDAVSKLERVLKIEKGKLNSMVESMADGVLMIDRLKQLSVINPAARRMLGLQSEHPTIFEVLDALANQFDLRTRLEESMEHDKLIVAPAITINGHFLQILVSPVKDESKSFLGAVVLFHDITKEKELEKMREDFTSMMVHELRSPLTGIKSIAGLLTSDKVKTDAQKYNQFVGLISTNSQDMLELVNDLLDVAKLESGKFQLIKKVADISSVIETRVNSFKTLAEQTNITLSAKIDPQVPKALEFDEHKITQVLNNFISNAIKFTRTGGSIVVSAFLLPQGKDLAQQVVEQSLVWPGIKKGIMLGSDALVVAITDSGLGIPQSQIPQLFNKFVQLENAARSEKKGTGLGLVISKGIMEAHQGTIGVFSEEGEGSTFYLTLPVGPQVLK</sequence>
<keyword evidence="7" id="KW-0472">Membrane</keyword>
<dbReference type="Gene3D" id="1.10.287.130">
    <property type="match status" value="1"/>
</dbReference>
<name>A0A1F5PFK5_9BACT</name>
<dbReference type="Proteomes" id="UP000178377">
    <property type="component" value="Unassembled WGS sequence"/>
</dbReference>
<feature type="domain" description="Histidine kinase" evidence="8">
    <location>
        <begin position="337"/>
        <end position="584"/>
    </location>
</feature>
<organism evidence="10 11">
    <name type="scientific">Candidatus Doudnabacteria bacterium RIFCSPHIGHO2_01_FULL_50_11</name>
    <dbReference type="NCBI Taxonomy" id="1817828"/>
    <lineage>
        <taxon>Bacteria</taxon>
        <taxon>Candidatus Doudnaibacteriota</taxon>
    </lineage>
</organism>
<keyword evidence="7" id="KW-1133">Transmembrane helix</keyword>
<dbReference type="EC" id="2.7.13.3" evidence="2"/>
<keyword evidence="5" id="KW-0418">Kinase</keyword>
<dbReference type="NCBIfam" id="TIGR00229">
    <property type="entry name" value="sensory_box"/>
    <property type="match status" value="1"/>
</dbReference>
<keyword evidence="4" id="KW-0808">Transferase</keyword>
<dbReference type="Gene3D" id="3.30.450.40">
    <property type="match status" value="1"/>
</dbReference>
<evidence type="ECO:0000259" key="8">
    <source>
        <dbReference type="PROSITE" id="PS50109"/>
    </source>
</evidence>
<dbReference type="SUPFAM" id="SSF55874">
    <property type="entry name" value="ATPase domain of HSP90 chaperone/DNA topoisomerase II/histidine kinase"/>
    <property type="match status" value="1"/>
</dbReference>
<comment type="caution">
    <text evidence="10">The sequence shown here is derived from an EMBL/GenBank/DDBJ whole genome shotgun (WGS) entry which is preliminary data.</text>
</comment>
<evidence type="ECO:0000313" key="10">
    <source>
        <dbReference type="EMBL" id="OGE88737.1"/>
    </source>
</evidence>
<dbReference type="InterPro" id="IPR029016">
    <property type="entry name" value="GAF-like_dom_sf"/>
</dbReference>
<evidence type="ECO:0000256" key="7">
    <source>
        <dbReference type="SAM" id="Phobius"/>
    </source>
</evidence>
<dbReference type="Pfam" id="PF00512">
    <property type="entry name" value="HisKA"/>
    <property type="match status" value="1"/>
</dbReference>
<dbReference type="PANTHER" id="PTHR43711">
    <property type="entry name" value="TWO-COMPONENT HISTIDINE KINASE"/>
    <property type="match status" value="1"/>
</dbReference>
<evidence type="ECO:0000256" key="4">
    <source>
        <dbReference type="ARBA" id="ARBA00022679"/>
    </source>
</evidence>
<dbReference type="InterPro" id="IPR003661">
    <property type="entry name" value="HisK_dim/P_dom"/>
</dbReference>
<proteinExistence type="predicted"/>
<evidence type="ECO:0000313" key="11">
    <source>
        <dbReference type="Proteomes" id="UP000178377"/>
    </source>
</evidence>
<reference evidence="10 11" key="1">
    <citation type="journal article" date="2016" name="Nat. Commun.">
        <title>Thousands of microbial genomes shed light on interconnected biogeochemical processes in an aquifer system.</title>
        <authorList>
            <person name="Anantharaman K."/>
            <person name="Brown C.T."/>
            <person name="Hug L.A."/>
            <person name="Sharon I."/>
            <person name="Castelle C.J."/>
            <person name="Probst A.J."/>
            <person name="Thomas B.C."/>
            <person name="Singh A."/>
            <person name="Wilkins M.J."/>
            <person name="Karaoz U."/>
            <person name="Brodie E.L."/>
            <person name="Williams K.H."/>
            <person name="Hubbard S.S."/>
            <person name="Banfield J.F."/>
        </authorList>
    </citation>
    <scope>NUCLEOTIDE SEQUENCE [LARGE SCALE GENOMIC DNA]</scope>
</reference>
<dbReference type="PANTHER" id="PTHR43711:SF31">
    <property type="entry name" value="HISTIDINE KINASE"/>
    <property type="match status" value="1"/>
</dbReference>
<evidence type="ECO:0000259" key="9">
    <source>
        <dbReference type="PROSITE" id="PS50112"/>
    </source>
</evidence>
<dbReference type="SMART" id="SM00387">
    <property type="entry name" value="HATPase_c"/>
    <property type="match status" value="1"/>
</dbReference>
<dbReference type="InterPro" id="IPR004358">
    <property type="entry name" value="Sig_transdc_His_kin-like_C"/>
</dbReference>
<dbReference type="GO" id="GO:0000155">
    <property type="term" value="F:phosphorelay sensor kinase activity"/>
    <property type="evidence" value="ECO:0007669"/>
    <property type="project" value="InterPro"/>
</dbReference>
<dbReference type="InterPro" id="IPR013767">
    <property type="entry name" value="PAS_fold"/>
</dbReference>
<dbReference type="SUPFAM" id="SSF47384">
    <property type="entry name" value="Homodimeric domain of signal transducing histidine kinase"/>
    <property type="match status" value="1"/>
</dbReference>
<dbReference type="InterPro" id="IPR005467">
    <property type="entry name" value="His_kinase_dom"/>
</dbReference>
<dbReference type="InterPro" id="IPR036890">
    <property type="entry name" value="HATPase_C_sf"/>
</dbReference>
<keyword evidence="6" id="KW-0902">Two-component regulatory system</keyword>
<dbReference type="FunFam" id="3.30.565.10:FF:000006">
    <property type="entry name" value="Sensor histidine kinase WalK"/>
    <property type="match status" value="1"/>
</dbReference>
<dbReference type="AlphaFoldDB" id="A0A1F5PFK5"/>
<keyword evidence="7" id="KW-0812">Transmembrane</keyword>
<dbReference type="SUPFAM" id="SSF55781">
    <property type="entry name" value="GAF domain-like"/>
    <property type="match status" value="1"/>
</dbReference>
<accession>A0A1F5PFK5</accession>
<dbReference type="InterPro" id="IPR000014">
    <property type="entry name" value="PAS"/>
</dbReference>
<dbReference type="SUPFAM" id="SSF55785">
    <property type="entry name" value="PYP-like sensor domain (PAS domain)"/>
    <property type="match status" value="1"/>
</dbReference>
<dbReference type="Gene3D" id="3.30.565.10">
    <property type="entry name" value="Histidine kinase-like ATPase, C-terminal domain"/>
    <property type="match status" value="1"/>
</dbReference>
<comment type="catalytic activity">
    <reaction evidence="1">
        <text>ATP + protein L-histidine = ADP + protein N-phospho-L-histidine.</text>
        <dbReference type="EC" id="2.7.13.3"/>
    </reaction>
</comment>
<gene>
    <name evidence="10" type="ORF">A2722_02440</name>
</gene>
<dbReference type="Gene3D" id="3.30.450.20">
    <property type="entry name" value="PAS domain"/>
    <property type="match status" value="1"/>
</dbReference>
<feature type="transmembrane region" description="Helical" evidence="7">
    <location>
        <begin position="6"/>
        <end position="29"/>
    </location>
</feature>
<evidence type="ECO:0000256" key="6">
    <source>
        <dbReference type="ARBA" id="ARBA00023012"/>
    </source>
</evidence>
<dbReference type="InterPro" id="IPR036097">
    <property type="entry name" value="HisK_dim/P_sf"/>
</dbReference>
<dbReference type="Pfam" id="PF00989">
    <property type="entry name" value="PAS"/>
    <property type="match status" value="1"/>
</dbReference>
<keyword evidence="3" id="KW-0597">Phosphoprotein</keyword>
<feature type="domain" description="PAS" evidence="9">
    <location>
        <begin position="214"/>
        <end position="254"/>
    </location>
</feature>
<dbReference type="GO" id="GO:0006355">
    <property type="term" value="P:regulation of DNA-templated transcription"/>
    <property type="evidence" value="ECO:0007669"/>
    <property type="project" value="InterPro"/>
</dbReference>